<dbReference type="AlphaFoldDB" id="A0A5D2FUK0"/>
<evidence type="ECO:0000313" key="2">
    <source>
        <dbReference type="Proteomes" id="UP000323506"/>
    </source>
</evidence>
<name>A0A5D2FUK0_GOSDA</name>
<gene>
    <name evidence="1" type="ORF">ES288_A07G120500v1</name>
</gene>
<protein>
    <submittedName>
        <fullName evidence="1">Uncharacterized protein</fullName>
    </submittedName>
</protein>
<accession>A0A5D2FUK0</accession>
<keyword evidence="2" id="KW-1185">Reference proteome</keyword>
<dbReference type="EMBL" id="CM017694">
    <property type="protein sequence ID" value="TYH09735.1"/>
    <property type="molecule type" value="Genomic_DNA"/>
</dbReference>
<reference evidence="1 2" key="1">
    <citation type="submission" date="2019-06" db="EMBL/GenBank/DDBJ databases">
        <title>WGS assembly of Gossypium darwinii.</title>
        <authorList>
            <person name="Chen Z.J."/>
            <person name="Sreedasyam A."/>
            <person name="Ando A."/>
            <person name="Song Q."/>
            <person name="De L."/>
            <person name="Hulse-Kemp A."/>
            <person name="Ding M."/>
            <person name="Ye W."/>
            <person name="Kirkbride R."/>
            <person name="Jenkins J."/>
            <person name="Plott C."/>
            <person name="Lovell J."/>
            <person name="Lin Y.-M."/>
            <person name="Vaughn R."/>
            <person name="Liu B."/>
            <person name="Li W."/>
            <person name="Simpson S."/>
            <person name="Scheffler B."/>
            <person name="Saski C."/>
            <person name="Grover C."/>
            <person name="Hu G."/>
            <person name="Conover J."/>
            <person name="Carlson J."/>
            <person name="Shu S."/>
            <person name="Boston L."/>
            <person name="Williams M."/>
            <person name="Peterson D."/>
            <person name="Mcgee K."/>
            <person name="Jones D."/>
            <person name="Wendel J."/>
            <person name="Stelly D."/>
            <person name="Grimwood J."/>
            <person name="Schmutz J."/>
        </authorList>
    </citation>
    <scope>NUCLEOTIDE SEQUENCE [LARGE SCALE GENOMIC DNA]</scope>
    <source>
        <strain evidence="1">1808015.09</strain>
    </source>
</reference>
<organism evidence="1 2">
    <name type="scientific">Gossypium darwinii</name>
    <name type="common">Darwin's cotton</name>
    <name type="synonym">Gossypium barbadense var. darwinii</name>
    <dbReference type="NCBI Taxonomy" id="34276"/>
    <lineage>
        <taxon>Eukaryota</taxon>
        <taxon>Viridiplantae</taxon>
        <taxon>Streptophyta</taxon>
        <taxon>Embryophyta</taxon>
        <taxon>Tracheophyta</taxon>
        <taxon>Spermatophyta</taxon>
        <taxon>Magnoliopsida</taxon>
        <taxon>eudicotyledons</taxon>
        <taxon>Gunneridae</taxon>
        <taxon>Pentapetalae</taxon>
        <taxon>rosids</taxon>
        <taxon>malvids</taxon>
        <taxon>Malvales</taxon>
        <taxon>Malvaceae</taxon>
        <taxon>Malvoideae</taxon>
        <taxon>Gossypium</taxon>
    </lineage>
</organism>
<dbReference type="Proteomes" id="UP000323506">
    <property type="component" value="Chromosome A07"/>
</dbReference>
<proteinExistence type="predicted"/>
<sequence>MKRLSRTTFNLLHEAQSPKTRKVTTLLTFMKYPINNLHATKLSIARQNHRHPFVPINCCCLLHRYWRFLNPIPRLQKHAPLFCKSMRRHIRLPSCKPKGNRLQPDQFINGLSSFLT</sequence>
<evidence type="ECO:0000313" key="1">
    <source>
        <dbReference type="EMBL" id="TYH09735.1"/>
    </source>
</evidence>